<organism evidence="2 3">
    <name type="scientific">Kibdelosporangium aridum</name>
    <dbReference type="NCBI Taxonomy" id="2030"/>
    <lineage>
        <taxon>Bacteria</taxon>
        <taxon>Bacillati</taxon>
        <taxon>Actinomycetota</taxon>
        <taxon>Actinomycetes</taxon>
        <taxon>Pseudonocardiales</taxon>
        <taxon>Pseudonocardiaceae</taxon>
        <taxon>Kibdelosporangium</taxon>
    </lineage>
</organism>
<gene>
    <name evidence="2" type="ORF">DMH04_25590</name>
</gene>
<comment type="caution">
    <text evidence="2">The sequence shown here is derived from an EMBL/GenBank/DDBJ whole genome shotgun (WGS) entry which is preliminary data.</text>
</comment>
<proteinExistence type="predicted"/>
<evidence type="ECO:0000313" key="2">
    <source>
        <dbReference type="EMBL" id="RSM82568.1"/>
    </source>
</evidence>
<evidence type="ECO:0000256" key="1">
    <source>
        <dbReference type="SAM" id="MobiDB-lite"/>
    </source>
</evidence>
<reference evidence="2 3" key="1">
    <citation type="submission" date="2018-05" db="EMBL/GenBank/DDBJ databases">
        <title>Evolution of GPA BGCs.</title>
        <authorList>
            <person name="Waglechner N."/>
            <person name="Wright G.D."/>
        </authorList>
    </citation>
    <scope>NUCLEOTIDE SEQUENCE [LARGE SCALE GENOMIC DNA]</scope>
    <source>
        <strain evidence="2 3">A82846</strain>
    </source>
</reference>
<feature type="region of interest" description="Disordered" evidence="1">
    <location>
        <begin position="1"/>
        <end position="27"/>
    </location>
</feature>
<dbReference type="AlphaFoldDB" id="A0A428Z6A5"/>
<protein>
    <submittedName>
        <fullName evidence="2">Uncharacterized protein</fullName>
    </submittedName>
</protein>
<name>A0A428Z6A5_KIBAR</name>
<accession>A0A428Z6A5</accession>
<dbReference type="EMBL" id="QHKI01000022">
    <property type="protein sequence ID" value="RSM82568.1"/>
    <property type="molecule type" value="Genomic_DNA"/>
</dbReference>
<feature type="compositionally biased region" description="Polar residues" evidence="1">
    <location>
        <begin position="1"/>
        <end position="10"/>
    </location>
</feature>
<evidence type="ECO:0000313" key="3">
    <source>
        <dbReference type="Proteomes" id="UP000287547"/>
    </source>
</evidence>
<sequence>MWSKNASTVKPYSWTGSGSGASTADGSNDVAAGLVSGSFIVSLGRKGMTLWFRGRSPMRTPMTASPAMRLG</sequence>
<dbReference type="Proteomes" id="UP000287547">
    <property type="component" value="Unassembled WGS sequence"/>
</dbReference>